<dbReference type="EMBL" id="LDOT01000034">
    <property type="protein sequence ID" value="KLV03304.1"/>
    <property type="molecule type" value="Genomic_DNA"/>
</dbReference>
<dbReference type="RefSeq" id="WP_047880573.1">
    <property type="nucleotide sequence ID" value="NZ_LDOT01000034.1"/>
</dbReference>
<dbReference type="OrthoDB" id="3396949at2"/>
<accession>A0A0J1GV71</accession>
<comment type="caution">
    <text evidence="1">The sequence shown here is derived from an EMBL/GenBank/DDBJ whole genome shotgun (WGS) entry which is preliminary data.</text>
</comment>
<gene>
    <name evidence="1" type="ORF">ABT56_19430</name>
</gene>
<sequence length="101" mass="11853">MYKEPWCDIKEFPTRHAESLVSELITEFSDQNVDWIKSSIELLAKREDQDEILITSEGKFYIIHLTWSGRSEQAPYPITSCYESWEQVLARLSSDSDQYEA</sequence>
<dbReference type="AlphaFoldDB" id="A0A0J1GV71"/>
<dbReference type="PATRIC" id="fig|1195763.3.peg.4158"/>
<dbReference type="Proteomes" id="UP000036097">
    <property type="component" value="Unassembled WGS sequence"/>
</dbReference>
<evidence type="ECO:0000313" key="1">
    <source>
        <dbReference type="EMBL" id="KLV03304.1"/>
    </source>
</evidence>
<organism evidence="1 2">
    <name type="scientific">Photobacterium aquae</name>
    <dbReference type="NCBI Taxonomy" id="1195763"/>
    <lineage>
        <taxon>Bacteria</taxon>
        <taxon>Pseudomonadati</taxon>
        <taxon>Pseudomonadota</taxon>
        <taxon>Gammaproteobacteria</taxon>
        <taxon>Vibrionales</taxon>
        <taxon>Vibrionaceae</taxon>
        <taxon>Photobacterium</taxon>
    </lineage>
</organism>
<proteinExistence type="predicted"/>
<protein>
    <submittedName>
        <fullName evidence="1">Uncharacterized protein</fullName>
    </submittedName>
</protein>
<keyword evidence="2" id="KW-1185">Reference proteome</keyword>
<reference evidence="1 2" key="1">
    <citation type="submission" date="2015-05" db="EMBL/GenBank/DDBJ databases">
        <title>Photobacterium galathea sp. nov.</title>
        <authorList>
            <person name="Machado H."/>
            <person name="Gram L."/>
        </authorList>
    </citation>
    <scope>NUCLEOTIDE SEQUENCE [LARGE SCALE GENOMIC DNA]</scope>
    <source>
        <strain evidence="1 2">CGMCC 1.12159</strain>
    </source>
</reference>
<evidence type="ECO:0000313" key="2">
    <source>
        <dbReference type="Proteomes" id="UP000036097"/>
    </source>
</evidence>
<name>A0A0J1GV71_9GAMM</name>